<evidence type="ECO:0000259" key="2">
    <source>
        <dbReference type="Pfam" id="PF09925"/>
    </source>
</evidence>
<feature type="transmembrane region" description="Helical" evidence="1">
    <location>
        <begin position="299"/>
        <end position="320"/>
    </location>
</feature>
<keyword evidence="1" id="KW-1133">Transmembrane helix</keyword>
<feature type="transmembrane region" description="Helical" evidence="1">
    <location>
        <begin position="74"/>
        <end position="95"/>
    </location>
</feature>
<dbReference type="RefSeq" id="WP_182833217.1">
    <property type="nucleotide sequence ID" value="NZ_JACJFN010000002.1"/>
</dbReference>
<evidence type="ECO:0000313" key="3">
    <source>
        <dbReference type="EMBL" id="MBB1519171.1"/>
    </source>
</evidence>
<sequence length="355" mass="40177">MPSLTRDQAQHRADDIQAFYREVQRLHEEQALRLGNEQLQHLQLHHQDLLAQYRRRFDIDHTQQSKRLSLSMRIVSLLGALALVASLLFFFYQFWGLFSEAVQVAILIGFSLASLLLTFVIRQRDPSGYFSKLAALLAFACFVLNISLLGQIFNITPSDKALLPWAALALLLAYSCNARLLLIAGLACVLAYSATLLCSWGGFYWLEAGERPENFLPCAVLFILLPQWINQARFSGFAATYRVMGLLALFVPMLVLANWGHGSYLPFSADSIEVGYQLLGFVAAALAIWLGTRRDWIEVALTGQLFFILFLGIKMVDWWWDVLPKYLFFLLLGLMAVLSLLVLGRLRRSHKEADA</sequence>
<keyword evidence="1" id="KW-0812">Transmembrane</keyword>
<reference evidence="3 4" key="1">
    <citation type="submission" date="2020-08" db="EMBL/GenBank/DDBJ databases">
        <authorList>
            <person name="Kim C.M."/>
        </authorList>
    </citation>
    <scope>NUCLEOTIDE SEQUENCE [LARGE SCALE GENOMIC DNA]</scope>
    <source>
        <strain evidence="3 4">SR9</strain>
    </source>
</reference>
<feature type="transmembrane region" description="Helical" evidence="1">
    <location>
        <begin position="189"/>
        <end position="206"/>
    </location>
</feature>
<gene>
    <name evidence="3" type="ORF">H3H45_07960</name>
</gene>
<protein>
    <submittedName>
        <fullName evidence="3">DUF2157 domain-containing protein</fullName>
    </submittedName>
</protein>
<comment type="caution">
    <text evidence="3">The sequence shown here is derived from an EMBL/GenBank/DDBJ whole genome shotgun (WGS) entry which is preliminary data.</text>
</comment>
<feature type="transmembrane region" description="Helical" evidence="1">
    <location>
        <begin position="274"/>
        <end position="292"/>
    </location>
</feature>
<feature type="transmembrane region" description="Helical" evidence="1">
    <location>
        <begin position="326"/>
        <end position="343"/>
    </location>
</feature>
<dbReference type="Proteomes" id="UP000581189">
    <property type="component" value="Unassembled WGS sequence"/>
</dbReference>
<dbReference type="AlphaFoldDB" id="A0A7W4DAV7"/>
<keyword evidence="4" id="KW-1185">Reference proteome</keyword>
<feature type="transmembrane region" description="Helical" evidence="1">
    <location>
        <begin position="101"/>
        <end position="121"/>
    </location>
</feature>
<evidence type="ECO:0000256" key="1">
    <source>
        <dbReference type="SAM" id="Phobius"/>
    </source>
</evidence>
<feature type="transmembrane region" description="Helical" evidence="1">
    <location>
        <begin position="133"/>
        <end position="156"/>
    </location>
</feature>
<feature type="domain" description="DUF2157" evidence="2">
    <location>
        <begin position="47"/>
        <end position="181"/>
    </location>
</feature>
<feature type="transmembrane region" description="Helical" evidence="1">
    <location>
        <begin position="241"/>
        <end position="262"/>
    </location>
</feature>
<accession>A0A7W4DAV7</accession>
<evidence type="ECO:0000313" key="4">
    <source>
        <dbReference type="Proteomes" id="UP000581189"/>
    </source>
</evidence>
<organism evidence="3 4">
    <name type="scientific">Aquipseudomonas guryensis</name>
    <dbReference type="NCBI Taxonomy" id="2759165"/>
    <lineage>
        <taxon>Bacteria</taxon>
        <taxon>Pseudomonadati</taxon>
        <taxon>Pseudomonadota</taxon>
        <taxon>Gammaproteobacteria</taxon>
        <taxon>Pseudomonadales</taxon>
        <taxon>Pseudomonadaceae</taxon>
        <taxon>Aquipseudomonas</taxon>
    </lineage>
</organism>
<proteinExistence type="predicted"/>
<dbReference type="InterPro" id="IPR018677">
    <property type="entry name" value="DUF2157"/>
</dbReference>
<dbReference type="Pfam" id="PF09925">
    <property type="entry name" value="DUF2157"/>
    <property type="match status" value="1"/>
</dbReference>
<dbReference type="EMBL" id="JACJFN010000002">
    <property type="protein sequence ID" value="MBB1519171.1"/>
    <property type="molecule type" value="Genomic_DNA"/>
</dbReference>
<keyword evidence="1" id="KW-0472">Membrane</keyword>
<name>A0A7W4DAV7_9GAMM</name>